<feature type="non-terminal residue" evidence="2">
    <location>
        <position position="1"/>
    </location>
</feature>
<dbReference type="Pfam" id="PF00646">
    <property type="entry name" value="F-box"/>
    <property type="match status" value="1"/>
</dbReference>
<organism evidence="2 3">
    <name type="scientific">Dendrothele bispora (strain CBS 962.96)</name>
    <dbReference type="NCBI Taxonomy" id="1314807"/>
    <lineage>
        <taxon>Eukaryota</taxon>
        <taxon>Fungi</taxon>
        <taxon>Dikarya</taxon>
        <taxon>Basidiomycota</taxon>
        <taxon>Agaricomycotina</taxon>
        <taxon>Agaricomycetes</taxon>
        <taxon>Agaricomycetidae</taxon>
        <taxon>Agaricales</taxon>
        <taxon>Agaricales incertae sedis</taxon>
        <taxon>Dendrothele</taxon>
    </lineage>
</organism>
<gene>
    <name evidence="2" type="ORF">K435DRAFT_585255</name>
</gene>
<keyword evidence="3" id="KW-1185">Reference proteome</keyword>
<dbReference type="Proteomes" id="UP000297245">
    <property type="component" value="Unassembled WGS sequence"/>
</dbReference>
<evidence type="ECO:0000313" key="3">
    <source>
        <dbReference type="Proteomes" id="UP000297245"/>
    </source>
</evidence>
<dbReference type="InterPro" id="IPR001810">
    <property type="entry name" value="F-box_dom"/>
</dbReference>
<reference evidence="2 3" key="1">
    <citation type="journal article" date="2019" name="Nat. Ecol. Evol.">
        <title>Megaphylogeny resolves global patterns of mushroom evolution.</title>
        <authorList>
            <person name="Varga T."/>
            <person name="Krizsan K."/>
            <person name="Foldi C."/>
            <person name="Dima B."/>
            <person name="Sanchez-Garcia M."/>
            <person name="Sanchez-Ramirez S."/>
            <person name="Szollosi G.J."/>
            <person name="Szarkandi J.G."/>
            <person name="Papp V."/>
            <person name="Albert L."/>
            <person name="Andreopoulos W."/>
            <person name="Angelini C."/>
            <person name="Antonin V."/>
            <person name="Barry K.W."/>
            <person name="Bougher N.L."/>
            <person name="Buchanan P."/>
            <person name="Buyck B."/>
            <person name="Bense V."/>
            <person name="Catcheside P."/>
            <person name="Chovatia M."/>
            <person name="Cooper J."/>
            <person name="Damon W."/>
            <person name="Desjardin D."/>
            <person name="Finy P."/>
            <person name="Geml J."/>
            <person name="Haridas S."/>
            <person name="Hughes K."/>
            <person name="Justo A."/>
            <person name="Karasinski D."/>
            <person name="Kautmanova I."/>
            <person name="Kiss B."/>
            <person name="Kocsube S."/>
            <person name="Kotiranta H."/>
            <person name="LaButti K.M."/>
            <person name="Lechner B.E."/>
            <person name="Liimatainen K."/>
            <person name="Lipzen A."/>
            <person name="Lukacs Z."/>
            <person name="Mihaltcheva S."/>
            <person name="Morgado L.N."/>
            <person name="Niskanen T."/>
            <person name="Noordeloos M.E."/>
            <person name="Ohm R.A."/>
            <person name="Ortiz-Santana B."/>
            <person name="Ovrebo C."/>
            <person name="Racz N."/>
            <person name="Riley R."/>
            <person name="Savchenko A."/>
            <person name="Shiryaev A."/>
            <person name="Soop K."/>
            <person name="Spirin V."/>
            <person name="Szebenyi C."/>
            <person name="Tomsovsky M."/>
            <person name="Tulloss R.E."/>
            <person name="Uehling J."/>
            <person name="Grigoriev I.V."/>
            <person name="Vagvolgyi C."/>
            <person name="Papp T."/>
            <person name="Martin F.M."/>
            <person name="Miettinen O."/>
            <person name="Hibbett D.S."/>
            <person name="Nagy L.G."/>
        </authorList>
    </citation>
    <scope>NUCLEOTIDE SEQUENCE [LARGE SCALE GENOMIC DNA]</scope>
    <source>
        <strain evidence="2 3">CBS 962.96</strain>
    </source>
</reference>
<dbReference type="OrthoDB" id="2322499at2759"/>
<dbReference type="PROSITE" id="PS50181">
    <property type="entry name" value="FBOX"/>
    <property type="match status" value="1"/>
</dbReference>
<feature type="domain" description="F-box" evidence="1">
    <location>
        <begin position="1"/>
        <end position="40"/>
    </location>
</feature>
<name>A0A4V4HCK5_DENBC</name>
<evidence type="ECO:0000313" key="2">
    <source>
        <dbReference type="EMBL" id="THU83565.1"/>
    </source>
</evidence>
<dbReference type="SUPFAM" id="SSF81383">
    <property type="entry name" value="F-box domain"/>
    <property type="match status" value="1"/>
</dbReference>
<dbReference type="AlphaFoldDB" id="A0A4V4HCK5"/>
<accession>A0A4V4HCK5</accession>
<dbReference type="EMBL" id="ML179655">
    <property type="protein sequence ID" value="THU83565.1"/>
    <property type="molecule type" value="Genomic_DNA"/>
</dbReference>
<proteinExistence type="predicted"/>
<evidence type="ECO:0000259" key="1">
    <source>
        <dbReference type="PROSITE" id="PS50181"/>
    </source>
</evidence>
<dbReference type="InterPro" id="IPR036047">
    <property type="entry name" value="F-box-like_dom_sf"/>
</dbReference>
<feature type="non-terminal residue" evidence="2">
    <location>
        <position position="70"/>
    </location>
</feature>
<protein>
    <recommendedName>
        <fullName evidence="1">F-box domain-containing protein</fullName>
    </recommendedName>
</protein>
<sequence>LYRQVFSYLEPLDILRLSRTSRNIRNLFTSRSSEHIWRSVRHNIDGLPPLPPDLNEVQYAALVFDSHCAV</sequence>